<name>A0A5C1Q384_9BURK</name>
<evidence type="ECO:0000256" key="8">
    <source>
        <dbReference type="SAM" id="MobiDB-lite"/>
    </source>
</evidence>
<dbReference type="SUPFAM" id="SSF48208">
    <property type="entry name" value="Six-hairpin glycosidases"/>
    <property type="match status" value="1"/>
</dbReference>
<dbReference type="GO" id="GO:0030245">
    <property type="term" value="P:cellulose catabolic process"/>
    <property type="evidence" value="ECO:0007669"/>
    <property type="project" value="UniProtKB-KW"/>
</dbReference>
<evidence type="ECO:0000313" key="9">
    <source>
        <dbReference type="EMBL" id="MET3604589.1"/>
    </source>
</evidence>
<dbReference type="EMBL" id="CP035708">
    <property type="protein sequence ID" value="QEN01540.1"/>
    <property type="molecule type" value="Genomic_DNA"/>
</dbReference>
<gene>
    <name evidence="10" type="primary">bcsZ</name>
    <name evidence="9" type="ORF">ABIC99_002405</name>
    <name evidence="10" type="ORF">EWH46_12625</name>
</gene>
<dbReference type="NCBIfam" id="NF008305">
    <property type="entry name" value="PRK11097.1"/>
    <property type="match status" value="1"/>
</dbReference>
<evidence type="ECO:0000313" key="10">
    <source>
        <dbReference type="EMBL" id="QEN01540.1"/>
    </source>
</evidence>
<evidence type="ECO:0000256" key="2">
    <source>
        <dbReference type="ARBA" id="ARBA00009209"/>
    </source>
</evidence>
<evidence type="ECO:0000256" key="6">
    <source>
        <dbReference type="ARBA" id="ARBA00023295"/>
    </source>
</evidence>
<protein>
    <recommendedName>
        <fullName evidence="3">cellulase</fullName>
        <ecNumber evidence="3">3.2.1.4</ecNumber>
    </recommendedName>
</protein>
<reference evidence="10 11" key="1">
    <citation type="submission" date="2019-02" db="EMBL/GenBank/DDBJ databases">
        <title>Complete Genome Sequence and Methylome Analysis of Sphaerotilus natans subsp. sulfidivorans D-507.</title>
        <authorList>
            <person name="Fomenkov A."/>
            <person name="Gridneva E."/>
            <person name="Smolyakov D."/>
            <person name="Dubinina G."/>
            <person name="Vincze T."/>
            <person name="Grabovich M."/>
            <person name="Roberts R.J."/>
        </authorList>
    </citation>
    <scope>NUCLEOTIDE SEQUENCE [LARGE SCALE GENOMIC DNA]</scope>
    <source>
        <strain evidence="10 11">D-507</strain>
    </source>
</reference>
<sequence length="463" mass="49810">MRYDAERARRSEPAAPARPPAVDAARRQLLGAGLGSLGLGLGALAGCVESGAGAAPSAARPPATATAALTPVADPPPAPAPPPGTCLDFDHLWRRFVAQCVQPDGRVVDHDTPERVSTSESQTYTLFFALVADDRARFDKVLDWTRHNLAGGDFSARLPAWQWGLRDGRWGVLDANAASDADLWLAQALFEAARLWKQPAHADTARAILRRVQREEVVDVPGLGLMLLPGPQGFVSADRQQWRFNPSYSAVHQLRALATHDPQGPWAELAQQGVKMIQAVSLNGLAPDWVTWQLERSRMSLPGGVSGRWLTHDAEKGDIGGYDAIRCYLWAAVLPPGDPVRATLLRALGGLQPWLQGDGPPPGKLSTTRATLIEAGPPGFDAVALPYLAALGDRAALARRLTRLQAAMSQPLRYYDLVLMLFAIGALQGRWQSGADGLLIRRAPVRYPTAPLDPTCRPLPTSA</sequence>
<dbReference type="InterPro" id="IPR008928">
    <property type="entry name" value="6-hairpin_glycosidase_sf"/>
</dbReference>
<dbReference type="EC" id="3.2.1.4" evidence="3"/>
<feature type="compositionally biased region" description="Basic and acidic residues" evidence="8">
    <location>
        <begin position="1"/>
        <end position="12"/>
    </location>
</feature>
<keyword evidence="5" id="KW-0136">Cellulose degradation</keyword>
<accession>A0A5C1Q384</accession>
<dbReference type="PRINTS" id="PR00735">
    <property type="entry name" value="GLHYDRLASE8"/>
</dbReference>
<dbReference type="GO" id="GO:0008810">
    <property type="term" value="F:cellulase activity"/>
    <property type="evidence" value="ECO:0007669"/>
    <property type="project" value="UniProtKB-EC"/>
</dbReference>
<keyword evidence="12" id="KW-1185">Reference proteome</keyword>
<evidence type="ECO:0000256" key="1">
    <source>
        <dbReference type="ARBA" id="ARBA00000966"/>
    </source>
</evidence>
<feature type="region of interest" description="Disordered" evidence="8">
    <location>
        <begin position="1"/>
        <end position="22"/>
    </location>
</feature>
<dbReference type="EMBL" id="JBEPLS010000008">
    <property type="protein sequence ID" value="MET3604589.1"/>
    <property type="molecule type" value="Genomic_DNA"/>
</dbReference>
<keyword evidence="7" id="KW-0119">Carbohydrate metabolism</keyword>
<comment type="catalytic activity">
    <reaction evidence="1">
        <text>Endohydrolysis of (1-&gt;4)-beta-D-glucosidic linkages in cellulose, lichenin and cereal beta-D-glucans.</text>
        <dbReference type="EC" id="3.2.1.4"/>
    </reaction>
</comment>
<evidence type="ECO:0000256" key="7">
    <source>
        <dbReference type="ARBA" id="ARBA00023326"/>
    </source>
</evidence>
<dbReference type="Proteomes" id="UP001549111">
    <property type="component" value="Unassembled WGS sequence"/>
</dbReference>
<reference evidence="9 12" key="2">
    <citation type="submission" date="2024-06" db="EMBL/GenBank/DDBJ databases">
        <title>Genomic Encyclopedia of Type Strains, Phase IV (KMG-IV): sequencing the most valuable type-strain genomes for metagenomic binning, comparative biology and taxonomic classification.</title>
        <authorList>
            <person name="Goeker M."/>
        </authorList>
    </citation>
    <scope>NUCLEOTIDE SEQUENCE [LARGE SCALE GENOMIC DNA]</scope>
    <source>
        <strain evidence="9 12">D-501</strain>
    </source>
</reference>
<keyword evidence="7" id="KW-0624">Polysaccharide degradation</keyword>
<dbReference type="Pfam" id="PF01270">
    <property type="entry name" value="Glyco_hydro_8"/>
    <property type="match status" value="1"/>
</dbReference>
<keyword evidence="6 10" id="KW-0326">Glycosidase</keyword>
<dbReference type="KEGG" id="snn:EWH46_12625"/>
<dbReference type="Proteomes" id="UP000323522">
    <property type="component" value="Chromosome"/>
</dbReference>
<evidence type="ECO:0000313" key="12">
    <source>
        <dbReference type="Proteomes" id="UP001549111"/>
    </source>
</evidence>
<dbReference type="AlphaFoldDB" id="A0A5C1Q384"/>
<evidence type="ECO:0000256" key="3">
    <source>
        <dbReference type="ARBA" id="ARBA00012601"/>
    </source>
</evidence>
<evidence type="ECO:0000256" key="4">
    <source>
        <dbReference type="ARBA" id="ARBA00022801"/>
    </source>
</evidence>
<comment type="similarity">
    <text evidence="2">Belongs to the glycosyl hydrolase 8 (cellulase D) family.</text>
</comment>
<dbReference type="OrthoDB" id="9766708at2"/>
<dbReference type="RefSeq" id="WP_149504220.1">
    <property type="nucleotide sequence ID" value="NZ_CP035708.1"/>
</dbReference>
<evidence type="ECO:0000256" key="5">
    <source>
        <dbReference type="ARBA" id="ARBA00023001"/>
    </source>
</evidence>
<evidence type="ECO:0000313" key="11">
    <source>
        <dbReference type="Proteomes" id="UP000323522"/>
    </source>
</evidence>
<organism evidence="10 11">
    <name type="scientific">Sphaerotilus sulfidivorans</name>
    <dbReference type="NCBI Taxonomy" id="639200"/>
    <lineage>
        <taxon>Bacteria</taxon>
        <taxon>Pseudomonadati</taxon>
        <taxon>Pseudomonadota</taxon>
        <taxon>Betaproteobacteria</taxon>
        <taxon>Burkholderiales</taxon>
        <taxon>Sphaerotilaceae</taxon>
        <taxon>Sphaerotilus</taxon>
    </lineage>
</organism>
<keyword evidence="4 10" id="KW-0378">Hydrolase</keyword>
<dbReference type="InterPro" id="IPR012341">
    <property type="entry name" value="6hp_glycosidase-like_sf"/>
</dbReference>
<dbReference type="Gene3D" id="1.50.10.10">
    <property type="match status" value="1"/>
</dbReference>
<dbReference type="InterPro" id="IPR002037">
    <property type="entry name" value="Glyco_hydro_8"/>
</dbReference>
<proteinExistence type="inferred from homology"/>